<dbReference type="OMA" id="YFAIYQE"/>
<keyword evidence="4" id="KW-0378">Hydrolase</keyword>
<dbReference type="InterPro" id="IPR043504">
    <property type="entry name" value="Peptidase_S1_PA_chymotrypsin"/>
</dbReference>
<dbReference type="InterPro" id="IPR009003">
    <property type="entry name" value="Peptidase_S1_PA"/>
</dbReference>
<accession>A0A026WGH7</accession>
<comment type="similarity">
    <text evidence="2">Belongs to the peptidase S1 family. CLIP subfamily.</text>
</comment>
<name>A0A026WGH7_OOCBI</name>
<reference evidence="4 5" key="1">
    <citation type="journal article" date="2014" name="Curr. Biol.">
        <title>The genome of the clonal raider ant Cerapachys biroi.</title>
        <authorList>
            <person name="Oxley P.R."/>
            <person name="Ji L."/>
            <person name="Fetter-Pruneda I."/>
            <person name="McKenzie S.K."/>
            <person name="Li C."/>
            <person name="Hu H."/>
            <person name="Zhang G."/>
            <person name="Kronauer D.J."/>
        </authorList>
    </citation>
    <scope>NUCLEOTIDE SEQUENCE [LARGE SCALE GENOMIC DNA]</scope>
</reference>
<dbReference type="AlphaFoldDB" id="A0A026WGH7"/>
<dbReference type="Proteomes" id="UP000053097">
    <property type="component" value="Unassembled WGS sequence"/>
</dbReference>
<keyword evidence="5" id="KW-1185">Reference proteome</keyword>
<dbReference type="CDD" id="cd00190">
    <property type="entry name" value="Tryp_SPc"/>
    <property type="match status" value="1"/>
</dbReference>
<dbReference type="InterPro" id="IPR051487">
    <property type="entry name" value="Ser/Thr_Proteases_Immune/Dev"/>
</dbReference>
<proteinExistence type="inferred from homology"/>
<keyword evidence="4" id="KW-0472">Membrane</keyword>
<dbReference type="PANTHER" id="PTHR24256">
    <property type="entry name" value="TRYPTASE-RELATED"/>
    <property type="match status" value="1"/>
</dbReference>
<evidence type="ECO:0000256" key="2">
    <source>
        <dbReference type="ARBA" id="ARBA00024195"/>
    </source>
</evidence>
<dbReference type="GO" id="GO:0004252">
    <property type="term" value="F:serine-type endopeptidase activity"/>
    <property type="evidence" value="ECO:0007669"/>
    <property type="project" value="InterPro"/>
</dbReference>
<evidence type="ECO:0000256" key="1">
    <source>
        <dbReference type="ARBA" id="ARBA00023157"/>
    </source>
</evidence>
<evidence type="ECO:0000313" key="5">
    <source>
        <dbReference type="Proteomes" id="UP000053097"/>
    </source>
</evidence>
<keyword evidence="4" id="KW-0812">Transmembrane</keyword>
<keyword evidence="4" id="KW-0645">Protease</keyword>
<organism evidence="4 5">
    <name type="scientific">Ooceraea biroi</name>
    <name type="common">Clonal raider ant</name>
    <name type="synonym">Cerapachys biroi</name>
    <dbReference type="NCBI Taxonomy" id="2015173"/>
    <lineage>
        <taxon>Eukaryota</taxon>
        <taxon>Metazoa</taxon>
        <taxon>Ecdysozoa</taxon>
        <taxon>Arthropoda</taxon>
        <taxon>Hexapoda</taxon>
        <taxon>Insecta</taxon>
        <taxon>Pterygota</taxon>
        <taxon>Neoptera</taxon>
        <taxon>Endopterygota</taxon>
        <taxon>Hymenoptera</taxon>
        <taxon>Apocrita</taxon>
        <taxon>Aculeata</taxon>
        <taxon>Formicoidea</taxon>
        <taxon>Formicidae</taxon>
        <taxon>Dorylinae</taxon>
        <taxon>Ooceraea</taxon>
    </lineage>
</organism>
<dbReference type="SMART" id="SM00020">
    <property type="entry name" value="Tryp_SPc"/>
    <property type="match status" value="1"/>
</dbReference>
<dbReference type="InterPro" id="IPR033116">
    <property type="entry name" value="TRYPSIN_SER"/>
</dbReference>
<dbReference type="SUPFAM" id="SSF50494">
    <property type="entry name" value="Trypsin-like serine proteases"/>
    <property type="match status" value="1"/>
</dbReference>
<keyword evidence="1" id="KW-1015">Disulfide bond</keyword>
<sequence>MSILGVAYPATAKHIYHNETLSAQTAFEKNQSDTAAFVLINPKQIQRAGITVRNFLAKLTGPIAQPIMRLSSPDGDNLQKTISEVCKIIREKVMEFARACGLITSVRSYEQIPWNSTMSEDWFTEGLVQASLLLCDLARMGEELWLTIDRYSDAYNISLHESNKLSTRKTAKSFKFLGAINDATRFNEILFKCLRSNRYRKKRSSSFNLNQAIMNLARGSPDNTVKSFKSRLDRALSRSTPSNGTSSEQLYALLCHSLVERASHYGDCIKELRCLVTCVLSSSKQDTSAVIAHRTFPVKPWLTAIEDLSDCKIYVNADDSANVRCNFERRLPRTVSRQVKYIYEKILDRRIPERSTLYHIANELGSVLTRSKWGKQLVYDVCQYFAIYQEGRRKLRALSKIAAKDQRAAARHKKISKSLNLYKDGILRKTMLAIGNFHRSALETQKFFIHGIRSSTKGSWHIKLFACFSEWMTKLLELFGCTQLDDTDVNMPIPTIPSITTDSVDETTIRDTFYDSKMRKETDKAFERLLQSMNHVSSMRNRNGGSIISCLTNNLLLIAMFMETIGFVSTLFCLGDQKPESSFEEIKEDWVPPKRNRKAFKSRSQFYVRAGSNKTNRDGAVHRITDIHVYNGTYASWVPGTGEEYDIALFEVRPPFQFSRTVRPIRLPKSTNGIQRELLVCGWGETEKENLAKTLMGVYVQYVPFETCVMALDYAILVKDDYHLCYGSQGRDACYGDSGGALASKKTIYGIVSFGHGCGQVPGVYVKISYYQKWIEDVMKLRFA</sequence>
<protein>
    <submittedName>
        <fullName evidence="4">Transmembrane protease serine</fullName>
    </submittedName>
</protein>
<dbReference type="OrthoDB" id="7538278at2759"/>
<gene>
    <name evidence="4" type="ORF">X777_05303</name>
</gene>
<evidence type="ECO:0000259" key="3">
    <source>
        <dbReference type="PROSITE" id="PS50240"/>
    </source>
</evidence>
<feature type="domain" description="Peptidase S1" evidence="3">
    <location>
        <begin position="542"/>
        <end position="780"/>
    </location>
</feature>
<evidence type="ECO:0000313" key="4">
    <source>
        <dbReference type="EMBL" id="EZA55125.1"/>
    </source>
</evidence>
<dbReference type="GO" id="GO:0006508">
    <property type="term" value="P:proteolysis"/>
    <property type="evidence" value="ECO:0007669"/>
    <property type="project" value="UniProtKB-KW"/>
</dbReference>
<dbReference type="PROSITE" id="PS50240">
    <property type="entry name" value="TRYPSIN_DOM"/>
    <property type="match status" value="1"/>
</dbReference>
<dbReference type="InterPro" id="IPR001254">
    <property type="entry name" value="Trypsin_dom"/>
</dbReference>
<dbReference type="PROSITE" id="PS00135">
    <property type="entry name" value="TRYPSIN_SER"/>
    <property type="match status" value="1"/>
</dbReference>
<dbReference type="Gene3D" id="2.40.10.10">
    <property type="entry name" value="Trypsin-like serine proteases"/>
    <property type="match status" value="1"/>
</dbReference>
<dbReference type="EMBL" id="KK107226">
    <property type="protein sequence ID" value="EZA55125.1"/>
    <property type="molecule type" value="Genomic_DNA"/>
</dbReference>
<dbReference type="Pfam" id="PF00089">
    <property type="entry name" value="Trypsin"/>
    <property type="match status" value="1"/>
</dbReference>